<evidence type="ECO:0000256" key="1">
    <source>
        <dbReference type="SAM" id="Coils"/>
    </source>
</evidence>
<dbReference type="EMBL" id="CABPSC010000007">
    <property type="protein sequence ID" value="VVE02330.1"/>
    <property type="molecule type" value="Genomic_DNA"/>
</dbReference>
<name>A0A5E4UV39_9BURK</name>
<dbReference type="AlphaFoldDB" id="A0A5E4UV39"/>
<reference evidence="5 6" key="1">
    <citation type="submission" date="2019-08" db="EMBL/GenBank/DDBJ databases">
        <authorList>
            <person name="Peeters C."/>
        </authorList>
    </citation>
    <scope>NUCLEOTIDE SEQUENCE [LARGE SCALE GENOMIC DNA]</scope>
    <source>
        <strain evidence="5 6">LMG 31109</strain>
    </source>
</reference>
<gene>
    <name evidence="5" type="ORF">PNO31109_02184</name>
</gene>
<dbReference type="OrthoDB" id="8525523at2"/>
<dbReference type="Pfam" id="PF20155">
    <property type="entry name" value="TMP_3"/>
    <property type="match status" value="1"/>
</dbReference>
<keyword evidence="3" id="KW-0472">Membrane</keyword>
<feature type="region of interest" description="Disordered" evidence="2">
    <location>
        <begin position="569"/>
        <end position="590"/>
    </location>
</feature>
<keyword evidence="1" id="KW-0175">Coiled coil</keyword>
<evidence type="ECO:0000313" key="5">
    <source>
        <dbReference type="EMBL" id="VVE02330.1"/>
    </source>
</evidence>
<dbReference type="NCBIfam" id="TIGR02675">
    <property type="entry name" value="tape_meas_nterm"/>
    <property type="match status" value="1"/>
</dbReference>
<evidence type="ECO:0000259" key="4">
    <source>
        <dbReference type="Pfam" id="PF20155"/>
    </source>
</evidence>
<feature type="domain" description="Tape measure protein N-terminal" evidence="4">
    <location>
        <begin position="55"/>
        <end position="244"/>
    </location>
</feature>
<keyword evidence="6" id="KW-1185">Reference proteome</keyword>
<evidence type="ECO:0000256" key="3">
    <source>
        <dbReference type="SAM" id="Phobius"/>
    </source>
</evidence>
<feature type="coiled-coil region" evidence="1">
    <location>
        <begin position="675"/>
        <end position="731"/>
    </location>
</feature>
<evidence type="ECO:0000256" key="2">
    <source>
        <dbReference type="SAM" id="MobiDB-lite"/>
    </source>
</evidence>
<organism evidence="5 6">
    <name type="scientific">Pandoraea nosoerga</name>
    <dbReference type="NCBI Taxonomy" id="2508296"/>
    <lineage>
        <taxon>Bacteria</taxon>
        <taxon>Pseudomonadati</taxon>
        <taxon>Pseudomonadota</taxon>
        <taxon>Betaproteobacteria</taxon>
        <taxon>Burkholderiales</taxon>
        <taxon>Burkholderiaceae</taxon>
        <taxon>Pandoraea</taxon>
    </lineage>
</organism>
<protein>
    <recommendedName>
        <fullName evidence="4">Tape measure protein N-terminal domain-containing protein</fullName>
    </recommendedName>
</protein>
<feature type="coiled-coil region" evidence="1">
    <location>
        <begin position="601"/>
        <end position="628"/>
    </location>
</feature>
<dbReference type="Proteomes" id="UP000367825">
    <property type="component" value="Unassembled WGS sequence"/>
</dbReference>
<proteinExistence type="predicted"/>
<feature type="transmembrane region" description="Helical" evidence="3">
    <location>
        <begin position="467"/>
        <end position="490"/>
    </location>
</feature>
<feature type="transmembrane region" description="Helical" evidence="3">
    <location>
        <begin position="370"/>
        <end position="397"/>
    </location>
</feature>
<dbReference type="RefSeq" id="WP_053822748.1">
    <property type="nucleotide sequence ID" value="NZ_CABPSC010000007.1"/>
</dbReference>
<sequence>MANNRAQILITAVDETRRAFQSVQGSLSRLRSEAGQVGEVLSRIGGAIGVGLGVRELVEVADQYKNLQARLRLAVTSQEEFNRADAALFEIAQRNRAPLAETVTLYARLAPSVQALGRSQADVLAATDAIGQAVSLSGASSEAAAGALLQLGQAFASGQLRGEEFNSVIEQTPRLAQAIADGMGVPLGSLRALAQEGKITSKAVLDALLKQRGRLAEEYGSLPDTVSGALTRLKNAFLRAFGERDASSGLTAGLAQAIQLVAQHLELLIDLAGVVLVTAFGRMAGAFATSIAAARAEAAARRANLRTLEAEALARVRLADAALAQARAQGLATSALVVDAAKARLQATAATGAVTQAVASTSLLGRAAGLLRGVLALLGGPIGVIVTTVTLLAGALYSARNAVVEFGGKTASIKQIISATWDLVVEKVGDVVSALGRLVGANNLSWARVREVMVDALRAIGSAIRTMVNVVIGAFNAVGSVVGVTAAFMVERFRNAFSDIGELAKALGQDVAAAFSGDFSMQSLRAALGRQLGEVRDFGQELAGAVRDAVTRDYVGEVAQAIAGRIRSSDKNQPGVFGRPQPPAKPTPDKGVEAAKLELVQAQAEAEFKILKDALDRQARELDAALEDRLISLKDYYAAKTRIEQQEIDAEIRRVQVSLSQQQRLEKTGKDEPARIKAKGEVAKLESELTVLNHKRADVEVANARKAVQAERELREELAKVRDELLDLTGAATSQDRRAAIERQYQPLIERLRAEGDTEGAATVGRLIDVKASAADLAEYERQFNDTLARMRASEESINLQRQSGLLTESQARQQILALHRQTGQSLDALLPQLEATATAIGPDAVARVQAWKNEIAQVKLVVDDVAVAIDGAVQDGFAQLFQDIGSGAKSAKDAFADFGRSVLQTINRIASQKLAEALFGSLMGGGTAGSAGGLGALISSFFGFASGGYVTGPGTSTSDSIPARLSHGEYVVNAHAVSRLGLSFLDAINGLSAGPRVAGGRLAFAAGGLVPEAPAQPAPGQNIRIVNVIDPAMAADYLNSSAGERVVMNLIQRNAASVRNILGR</sequence>
<keyword evidence="3" id="KW-0812">Transmembrane</keyword>
<dbReference type="InterPro" id="IPR013491">
    <property type="entry name" value="Tape_meas_N"/>
</dbReference>
<evidence type="ECO:0000313" key="6">
    <source>
        <dbReference type="Proteomes" id="UP000367825"/>
    </source>
</evidence>
<keyword evidence="3" id="KW-1133">Transmembrane helix</keyword>
<accession>A0A5E4UV39</accession>
<dbReference type="GeneID" id="70691726"/>